<keyword evidence="13" id="KW-1185">Reference proteome</keyword>
<dbReference type="Pfam" id="PF00067">
    <property type="entry name" value="p450"/>
    <property type="match status" value="1"/>
</dbReference>
<dbReference type="EMBL" id="BQKI01000018">
    <property type="protein sequence ID" value="GJN10903.1"/>
    <property type="molecule type" value="Genomic_DNA"/>
</dbReference>
<evidence type="ECO:0000313" key="13">
    <source>
        <dbReference type="Proteomes" id="UP001054889"/>
    </source>
</evidence>
<feature type="transmembrane region" description="Helical" evidence="11">
    <location>
        <begin position="12"/>
        <end position="31"/>
    </location>
</feature>
<evidence type="ECO:0000256" key="2">
    <source>
        <dbReference type="ARBA" id="ARBA00010617"/>
    </source>
</evidence>
<keyword evidence="6 11" id="KW-1133">Transmembrane helix</keyword>
<sequence length="386" mass="43725">MASVVGVEWWWMLAAAALSWWLFDAAVRFAWRPRALSRHLRAQGLRGPARSSLFHGNLGDVKRLRAAGGGVTLDVGDHDFTPIAQPQFREWIPLYGRVFVYWFGATPDVCVADLGVAKQVLADRTGQFPKHRINANLMRLLGEGLVMANGHDWQRHKRVVHPAFNIDKLKMMTATMAACALAMVSGWEARLAAEQGKGKRQVVEIELSAQFEELTADVISHTAFGSRYREGKQVFEALKELQFITFSTLFDVQIPMSRHLPTRKNRRVWRLDREVRATLMRIIDTRLAAKDKEGYGNDLLGLMLEACAPEHGDTPVLSMDEIVDECKTFFFAGQETTSHLLTWAMFLLSTHPDWQERLRDEVVRECGGRRAPTHDMLNKLKMASLS</sequence>
<comment type="subcellular location">
    <subcellularLocation>
        <location evidence="1">Membrane</location>
    </subcellularLocation>
</comment>
<dbReference type="GO" id="GO:0006629">
    <property type="term" value="P:lipid metabolic process"/>
    <property type="evidence" value="ECO:0007669"/>
    <property type="project" value="UniProtKB-ARBA"/>
</dbReference>
<dbReference type="GO" id="GO:0004497">
    <property type="term" value="F:monooxygenase activity"/>
    <property type="evidence" value="ECO:0007669"/>
    <property type="project" value="UniProtKB-KW"/>
</dbReference>
<dbReference type="InterPro" id="IPR001128">
    <property type="entry name" value="Cyt_P450"/>
</dbReference>
<dbReference type="PANTHER" id="PTHR24282:SF151">
    <property type="entry name" value="OS07G0635700 PROTEIN"/>
    <property type="match status" value="1"/>
</dbReference>
<comment type="caution">
    <text evidence="12">The sequence shown here is derived from an EMBL/GenBank/DDBJ whole genome shotgun (WGS) entry which is preliminary data.</text>
</comment>
<dbReference type="InterPro" id="IPR002401">
    <property type="entry name" value="Cyt_P450_E_grp-I"/>
</dbReference>
<reference evidence="12" key="1">
    <citation type="journal article" date="2018" name="DNA Res.">
        <title>Multiple hybrid de novo genome assembly of finger millet, an orphan allotetraploid crop.</title>
        <authorList>
            <person name="Hatakeyama M."/>
            <person name="Aluri S."/>
            <person name="Balachadran M.T."/>
            <person name="Sivarajan S.R."/>
            <person name="Patrignani A."/>
            <person name="Gruter S."/>
            <person name="Poveda L."/>
            <person name="Shimizu-Inatsugi R."/>
            <person name="Baeten J."/>
            <person name="Francoijs K.J."/>
            <person name="Nataraja K.N."/>
            <person name="Reddy Y.A.N."/>
            <person name="Phadnis S."/>
            <person name="Ravikumar R.L."/>
            <person name="Schlapbach R."/>
            <person name="Sreeman S.M."/>
            <person name="Shimizu K.K."/>
        </authorList>
    </citation>
    <scope>NUCLEOTIDE SEQUENCE</scope>
</reference>
<dbReference type="PANTHER" id="PTHR24282">
    <property type="entry name" value="CYTOCHROME P450 FAMILY MEMBER"/>
    <property type="match status" value="1"/>
</dbReference>
<protein>
    <submittedName>
        <fullName evidence="12">Uncharacterized protein</fullName>
    </submittedName>
</protein>
<evidence type="ECO:0000256" key="7">
    <source>
        <dbReference type="ARBA" id="ARBA00023002"/>
    </source>
</evidence>
<dbReference type="GO" id="GO:0016020">
    <property type="term" value="C:membrane"/>
    <property type="evidence" value="ECO:0007669"/>
    <property type="project" value="UniProtKB-SubCell"/>
</dbReference>
<evidence type="ECO:0000313" key="12">
    <source>
        <dbReference type="EMBL" id="GJN10903.1"/>
    </source>
</evidence>
<keyword evidence="5" id="KW-0479">Metal-binding</keyword>
<dbReference type="AlphaFoldDB" id="A0AAV5DIY1"/>
<reference evidence="12" key="2">
    <citation type="submission" date="2021-12" db="EMBL/GenBank/DDBJ databases">
        <title>Resequencing data analysis of finger millet.</title>
        <authorList>
            <person name="Hatakeyama M."/>
            <person name="Aluri S."/>
            <person name="Balachadran M.T."/>
            <person name="Sivarajan S.R."/>
            <person name="Poveda L."/>
            <person name="Shimizu-Inatsugi R."/>
            <person name="Schlapbach R."/>
            <person name="Sreeman S.M."/>
            <person name="Shimizu K.K."/>
        </authorList>
    </citation>
    <scope>NUCLEOTIDE SEQUENCE</scope>
</reference>
<dbReference type="Proteomes" id="UP001054889">
    <property type="component" value="Unassembled WGS sequence"/>
</dbReference>
<evidence type="ECO:0000256" key="6">
    <source>
        <dbReference type="ARBA" id="ARBA00022989"/>
    </source>
</evidence>
<keyword evidence="10 11" id="KW-0472">Membrane</keyword>
<evidence type="ECO:0000256" key="1">
    <source>
        <dbReference type="ARBA" id="ARBA00004370"/>
    </source>
</evidence>
<evidence type="ECO:0000256" key="9">
    <source>
        <dbReference type="ARBA" id="ARBA00023033"/>
    </source>
</evidence>
<evidence type="ECO:0000256" key="10">
    <source>
        <dbReference type="ARBA" id="ARBA00023136"/>
    </source>
</evidence>
<evidence type="ECO:0000256" key="3">
    <source>
        <dbReference type="ARBA" id="ARBA00022617"/>
    </source>
</evidence>
<proteinExistence type="inferred from homology"/>
<dbReference type="Gene3D" id="1.10.630.10">
    <property type="entry name" value="Cytochrome P450"/>
    <property type="match status" value="1"/>
</dbReference>
<gene>
    <name evidence="12" type="primary">ga29045</name>
    <name evidence="12" type="ORF">PR202_ga29045</name>
</gene>
<dbReference type="SUPFAM" id="SSF48264">
    <property type="entry name" value="Cytochrome P450"/>
    <property type="match status" value="1"/>
</dbReference>
<evidence type="ECO:0000256" key="4">
    <source>
        <dbReference type="ARBA" id="ARBA00022692"/>
    </source>
</evidence>
<keyword evidence="3" id="KW-0349">Heme</keyword>
<dbReference type="GO" id="GO:0005506">
    <property type="term" value="F:iron ion binding"/>
    <property type="evidence" value="ECO:0007669"/>
    <property type="project" value="InterPro"/>
</dbReference>
<keyword evidence="7" id="KW-0560">Oxidoreductase</keyword>
<dbReference type="InterPro" id="IPR050665">
    <property type="entry name" value="Cytochrome_P450_Monooxygen"/>
</dbReference>
<dbReference type="InterPro" id="IPR036396">
    <property type="entry name" value="Cyt_P450_sf"/>
</dbReference>
<evidence type="ECO:0000256" key="5">
    <source>
        <dbReference type="ARBA" id="ARBA00022723"/>
    </source>
</evidence>
<keyword evidence="9" id="KW-0503">Monooxygenase</keyword>
<dbReference type="GO" id="GO:0020037">
    <property type="term" value="F:heme binding"/>
    <property type="evidence" value="ECO:0007669"/>
    <property type="project" value="InterPro"/>
</dbReference>
<comment type="similarity">
    <text evidence="2">Belongs to the cytochrome P450 family.</text>
</comment>
<keyword evidence="8" id="KW-0408">Iron</keyword>
<keyword evidence="4 11" id="KW-0812">Transmembrane</keyword>
<dbReference type="GO" id="GO:0016705">
    <property type="term" value="F:oxidoreductase activity, acting on paired donors, with incorporation or reduction of molecular oxygen"/>
    <property type="evidence" value="ECO:0007669"/>
    <property type="project" value="InterPro"/>
</dbReference>
<name>A0AAV5DIY1_ELECO</name>
<organism evidence="12 13">
    <name type="scientific">Eleusine coracana subsp. coracana</name>
    <dbReference type="NCBI Taxonomy" id="191504"/>
    <lineage>
        <taxon>Eukaryota</taxon>
        <taxon>Viridiplantae</taxon>
        <taxon>Streptophyta</taxon>
        <taxon>Embryophyta</taxon>
        <taxon>Tracheophyta</taxon>
        <taxon>Spermatophyta</taxon>
        <taxon>Magnoliopsida</taxon>
        <taxon>Liliopsida</taxon>
        <taxon>Poales</taxon>
        <taxon>Poaceae</taxon>
        <taxon>PACMAD clade</taxon>
        <taxon>Chloridoideae</taxon>
        <taxon>Cynodonteae</taxon>
        <taxon>Eleusininae</taxon>
        <taxon>Eleusine</taxon>
    </lineage>
</organism>
<accession>A0AAV5DIY1</accession>
<dbReference type="PRINTS" id="PR00463">
    <property type="entry name" value="EP450I"/>
</dbReference>
<evidence type="ECO:0000256" key="8">
    <source>
        <dbReference type="ARBA" id="ARBA00023004"/>
    </source>
</evidence>
<evidence type="ECO:0000256" key="11">
    <source>
        <dbReference type="SAM" id="Phobius"/>
    </source>
</evidence>